<sequence>MDVTRRAVLRTGLLAFTSALPAVSQANPAAPTWPSSLVQAARAQIGVTTRYDPTYVRIAYPGGDVPPDRGVCTDVVIRAYRRAFGFDLQKLLHEDMKANFTAYPKAWGMKAPDPNIDHRRVPNLAAYFTRRKAALSLEDDFASYRPGDLVTQMLPGNLTHIVIVSSKTSTEAPGRPLVIQNIGAGTSEDDTLFAYQRTGHYRFAPAPV</sequence>
<keyword evidence="3" id="KW-1185">Reference proteome</keyword>
<reference evidence="3" key="1">
    <citation type="submission" date="2016-08" db="EMBL/GenBank/DDBJ databases">
        <authorList>
            <person name="Varghese N."/>
            <person name="Submissions Spin"/>
        </authorList>
    </citation>
    <scope>NUCLEOTIDE SEQUENCE [LARGE SCALE GENOMIC DNA]</scope>
    <source>
        <strain evidence="3">HAMBI 2971</strain>
    </source>
</reference>
<accession>A0A1C3WT00</accession>
<dbReference type="STRING" id="411945.GA0061102_10393"/>
<name>A0A1C3WT00_9HYPH</name>
<dbReference type="EMBL" id="FMAH01000039">
    <property type="protein sequence ID" value="SCB43035.1"/>
    <property type="molecule type" value="Genomic_DNA"/>
</dbReference>
<dbReference type="PIRSF" id="PIRSF011444">
    <property type="entry name" value="DUF1287"/>
    <property type="match status" value="1"/>
</dbReference>
<dbReference type="OrthoDB" id="114026at2"/>
<dbReference type="Pfam" id="PF06940">
    <property type="entry name" value="DUF1287"/>
    <property type="match status" value="1"/>
</dbReference>
<keyword evidence="1" id="KW-0732">Signal</keyword>
<evidence type="ECO:0000313" key="2">
    <source>
        <dbReference type="EMBL" id="SCB43035.1"/>
    </source>
</evidence>
<evidence type="ECO:0008006" key="4">
    <source>
        <dbReference type="Google" id="ProtNLM"/>
    </source>
</evidence>
<dbReference type="AlphaFoldDB" id="A0A1C3WT00"/>
<feature type="chain" id="PRO_5008685806" description="DUF1287 domain-containing protein" evidence="1">
    <location>
        <begin position="22"/>
        <end position="208"/>
    </location>
</feature>
<evidence type="ECO:0000313" key="3">
    <source>
        <dbReference type="Proteomes" id="UP000199435"/>
    </source>
</evidence>
<gene>
    <name evidence="2" type="ORF">GA0061102_10393</name>
</gene>
<proteinExistence type="predicted"/>
<organism evidence="2 3">
    <name type="scientific">Rhizobium miluonense</name>
    <dbReference type="NCBI Taxonomy" id="411945"/>
    <lineage>
        <taxon>Bacteria</taxon>
        <taxon>Pseudomonadati</taxon>
        <taxon>Pseudomonadota</taxon>
        <taxon>Alphaproteobacteria</taxon>
        <taxon>Hyphomicrobiales</taxon>
        <taxon>Rhizobiaceae</taxon>
        <taxon>Rhizobium/Agrobacterium group</taxon>
        <taxon>Rhizobium</taxon>
    </lineage>
</organism>
<evidence type="ECO:0000256" key="1">
    <source>
        <dbReference type="SAM" id="SignalP"/>
    </source>
</evidence>
<dbReference type="InterPro" id="IPR009706">
    <property type="entry name" value="DUF1287"/>
</dbReference>
<dbReference type="Proteomes" id="UP000199435">
    <property type="component" value="Unassembled WGS sequence"/>
</dbReference>
<feature type="signal peptide" evidence="1">
    <location>
        <begin position="1"/>
        <end position="21"/>
    </location>
</feature>
<protein>
    <recommendedName>
        <fullName evidence="4">DUF1287 domain-containing protein</fullName>
    </recommendedName>
</protein>